<dbReference type="PROSITE" id="PS50097">
    <property type="entry name" value="BTB"/>
    <property type="match status" value="1"/>
</dbReference>
<reference evidence="2" key="1">
    <citation type="submission" date="2022-08" db="EMBL/GenBank/DDBJ databases">
        <title>Novel sulphate-reducing endosymbionts in the free-living metamonad Anaeramoeba.</title>
        <authorList>
            <person name="Jerlstrom-Hultqvist J."/>
            <person name="Cepicka I."/>
            <person name="Gallot-Lavallee L."/>
            <person name="Salas-Leiva D."/>
            <person name="Curtis B.A."/>
            <person name="Zahonova K."/>
            <person name="Pipaliya S."/>
            <person name="Dacks J."/>
            <person name="Roger A.J."/>
        </authorList>
    </citation>
    <scope>NUCLEOTIDE SEQUENCE</scope>
    <source>
        <strain evidence="2">Busselton2</strain>
    </source>
</reference>
<dbReference type="CDD" id="cd18186">
    <property type="entry name" value="BTB_POZ_ZBTB_KLHL-like"/>
    <property type="match status" value="1"/>
</dbReference>
<accession>A0AAV7YAR0</accession>
<dbReference type="Proteomes" id="UP001146793">
    <property type="component" value="Unassembled WGS sequence"/>
</dbReference>
<protein>
    <submittedName>
        <fullName evidence="2">Kelch-like protein</fullName>
    </submittedName>
</protein>
<evidence type="ECO:0000313" key="2">
    <source>
        <dbReference type="EMBL" id="KAJ3425990.1"/>
    </source>
</evidence>
<evidence type="ECO:0000313" key="3">
    <source>
        <dbReference type="Proteomes" id="UP001146793"/>
    </source>
</evidence>
<sequence>MMIQRILKFWLKLIMRIIRRKRIIMEKVNYEEIPVHKFILLARSGLFMEMFDNVNEKDNLNKVQDYSNKSIESLEILIKYFYTNSIEMTADQDPKLIVDELSDAVEYYQLNAQWNFESELLKIKKQFDLN</sequence>
<dbReference type="EMBL" id="JANTQA010000070">
    <property type="protein sequence ID" value="KAJ3425990.1"/>
    <property type="molecule type" value="Genomic_DNA"/>
</dbReference>
<comment type="caution">
    <text evidence="2">The sequence shown here is derived from an EMBL/GenBank/DDBJ whole genome shotgun (WGS) entry which is preliminary data.</text>
</comment>
<dbReference type="InterPro" id="IPR000210">
    <property type="entry name" value="BTB/POZ_dom"/>
</dbReference>
<dbReference type="AlphaFoldDB" id="A0AAV7YAR0"/>
<dbReference type="Pfam" id="PF00651">
    <property type="entry name" value="BTB"/>
    <property type="match status" value="1"/>
</dbReference>
<gene>
    <name evidence="2" type="ORF">M0812_28437</name>
</gene>
<feature type="domain" description="BTB" evidence="1">
    <location>
        <begin position="28"/>
        <end position="90"/>
    </location>
</feature>
<proteinExistence type="predicted"/>
<dbReference type="InterPro" id="IPR011333">
    <property type="entry name" value="SKP1/BTB/POZ_sf"/>
</dbReference>
<dbReference type="SUPFAM" id="SSF54695">
    <property type="entry name" value="POZ domain"/>
    <property type="match status" value="1"/>
</dbReference>
<name>A0AAV7YAR0_9EUKA</name>
<dbReference type="Gene3D" id="3.30.710.10">
    <property type="entry name" value="Potassium Channel Kv1.1, Chain A"/>
    <property type="match status" value="1"/>
</dbReference>
<organism evidence="2 3">
    <name type="scientific">Anaeramoeba flamelloides</name>
    <dbReference type="NCBI Taxonomy" id="1746091"/>
    <lineage>
        <taxon>Eukaryota</taxon>
        <taxon>Metamonada</taxon>
        <taxon>Anaeramoebidae</taxon>
        <taxon>Anaeramoeba</taxon>
    </lineage>
</organism>
<evidence type="ECO:0000259" key="1">
    <source>
        <dbReference type="PROSITE" id="PS50097"/>
    </source>
</evidence>